<dbReference type="OrthoDB" id="1919336at2759"/>
<dbReference type="Pfam" id="PF00505">
    <property type="entry name" value="HMG_box"/>
    <property type="match status" value="1"/>
</dbReference>
<feature type="compositionally biased region" description="Basic and acidic residues" evidence="5">
    <location>
        <begin position="1"/>
        <end position="16"/>
    </location>
</feature>
<dbReference type="InterPro" id="IPR009071">
    <property type="entry name" value="HMG_box_dom"/>
</dbReference>
<evidence type="ECO:0000256" key="5">
    <source>
        <dbReference type="SAM" id="MobiDB-lite"/>
    </source>
</evidence>
<dbReference type="EMBL" id="JANBPY010001790">
    <property type="protein sequence ID" value="KAJ1958435.1"/>
    <property type="molecule type" value="Genomic_DNA"/>
</dbReference>
<protein>
    <submittedName>
        <fullName evidence="7">Non-histone chromosomal protein 6</fullName>
    </submittedName>
</protein>
<feature type="DNA-binding region" description="HMG box" evidence="4">
    <location>
        <begin position="29"/>
        <end position="97"/>
    </location>
</feature>
<keyword evidence="1 4" id="KW-0238">DNA-binding</keyword>
<dbReference type="InterPro" id="IPR036910">
    <property type="entry name" value="HMG_box_dom_sf"/>
</dbReference>
<evidence type="ECO:0000313" key="7">
    <source>
        <dbReference type="EMBL" id="KAJ1958435.1"/>
    </source>
</evidence>
<dbReference type="PANTHER" id="PTHR48112:SF22">
    <property type="entry name" value="MITOCHONDRIAL TRANSCRIPTION FACTOR A, ISOFORM B"/>
    <property type="match status" value="1"/>
</dbReference>
<dbReference type="PRINTS" id="PR00886">
    <property type="entry name" value="HIGHMOBLTY12"/>
</dbReference>
<comment type="caution">
    <text evidence="7">The sequence shown here is derived from an EMBL/GenBank/DDBJ whole genome shotgun (WGS) entry which is preliminary data.</text>
</comment>
<feature type="domain" description="HMG box" evidence="6">
    <location>
        <begin position="29"/>
        <end position="97"/>
    </location>
</feature>
<evidence type="ECO:0000256" key="4">
    <source>
        <dbReference type="PROSITE-ProRule" id="PRU00267"/>
    </source>
</evidence>
<dbReference type="SMART" id="SM00398">
    <property type="entry name" value="HMG"/>
    <property type="match status" value="1"/>
</dbReference>
<dbReference type="InterPro" id="IPR050342">
    <property type="entry name" value="HMGB"/>
</dbReference>
<organism evidence="7 8">
    <name type="scientific">Dispira parvispora</name>
    <dbReference type="NCBI Taxonomy" id="1520584"/>
    <lineage>
        <taxon>Eukaryota</taxon>
        <taxon>Fungi</taxon>
        <taxon>Fungi incertae sedis</taxon>
        <taxon>Zoopagomycota</taxon>
        <taxon>Kickxellomycotina</taxon>
        <taxon>Dimargaritomycetes</taxon>
        <taxon>Dimargaritales</taxon>
        <taxon>Dimargaritaceae</taxon>
        <taxon>Dispira</taxon>
    </lineage>
</organism>
<dbReference type="FunFam" id="1.10.30.10:FF:000016">
    <property type="entry name" value="FACT complex subunit SSRP1"/>
    <property type="match status" value="1"/>
</dbReference>
<evidence type="ECO:0000259" key="6">
    <source>
        <dbReference type="PROSITE" id="PS50118"/>
    </source>
</evidence>
<evidence type="ECO:0000256" key="2">
    <source>
        <dbReference type="ARBA" id="ARBA00023242"/>
    </source>
</evidence>
<dbReference type="CDD" id="cd01390">
    <property type="entry name" value="HMG-box_NHP6-like"/>
    <property type="match status" value="1"/>
</dbReference>
<dbReference type="AlphaFoldDB" id="A0A9W8AN72"/>
<dbReference type="GO" id="GO:0003677">
    <property type="term" value="F:DNA binding"/>
    <property type="evidence" value="ECO:0007669"/>
    <property type="project" value="UniProtKB-UniRule"/>
</dbReference>
<reference evidence="7" key="1">
    <citation type="submission" date="2022-07" db="EMBL/GenBank/DDBJ databases">
        <title>Phylogenomic reconstructions and comparative analyses of Kickxellomycotina fungi.</title>
        <authorList>
            <person name="Reynolds N.K."/>
            <person name="Stajich J.E."/>
            <person name="Barry K."/>
            <person name="Grigoriev I.V."/>
            <person name="Crous P."/>
            <person name="Smith M.E."/>
        </authorList>
    </citation>
    <scope>NUCLEOTIDE SEQUENCE</scope>
    <source>
        <strain evidence="7">RSA 1196</strain>
    </source>
</reference>
<evidence type="ECO:0000313" key="8">
    <source>
        <dbReference type="Proteomes" id="UP001150925"/>
    </source>
</evidence>
<keyword evidence="2 4" id="KW-0539">Nucleus</keyword>
<evidence type="ECO:0000256" key="3">
    <source>
        <dbReference type="ARBA" id="ARBA00043963"/>
    </source>
</evidence>
<dbReference type="PROSITE" id="PS50118">
    <property type="entry name" value="HMG_BOX_2"/>
    <property type="match status" value="1"/>
</dbReference>
<sequence length="107" mass="12303">MPRVKSDRATRADTTGKKKRRAKKDPNAPKRALAAYMFFSKDVRERVKQENPDASFGEIGRILGEMWNKMPAEKRQPYDALAEADKKRYEQEKAAYRANPAPSSEEE</sequence>
<comment type="similarity">
    <text evidence="3">Belongs to the NHP6 family.</text>
</comment>
<dbReference type="SUPFAM" id="SSF47095">
    <property type="entry name" value="HMG-box"/>
    <property type="match status" value="1"/>
</dbReference>
<gene>
    <name evidence="7" type="primary">NHP6</name>
    <name evidence="7" type="ORF">IWQ62_004900</name>
</gene>
<dbReference type="Gene3D" id="1.10.30.10">
    <property type="entry name" value="High mobility group box domain"/>
    <property type="match status" value="1"/>
</dbReference>
<keyword evidence="8" id="KW-1185">Reference proteome</keyword>
<proteinExistence type="inferred from homology"/>
<evidence type="ECO:0000256" key="1">
    <source>
        <dbReference type="ARBA" id="ARBA00023125"/>
    </source>
</evidence>
<dbReference type="PANTHER" id="PTHR48112">
    <property type="entry name" value="HIGH MOBILITY GROUP PROTEIN DSP1"/>
    <property type="match status" value="1"/>
</dbReference>
<dbReference type="Proteomes" id="UP001150925">
    <property type="component" value="Unassembled WGS sequence"/>
</dbReference>
<name>A0A9W8AN72_9FUNG</name>
<accession>A0A9W8AN72</accession>
<feature type="region of interest" description="Disordered" evidence="5">
    <location>
        <begin position="1"/>
        <end position="31"/>
    </location>
</feature>
<dbReference type="GO" id="GO:0005634">
    <property type="term" value="C:nucleus"/>
    <property type="evidence" value="ECO:0007669"/>
    <property type="project" value="UniProtKB-UniRule"/>
</dbReference>